<dbReference type="InParanoid" id="A0A1W0VRA8"/>
<reference evidence="1 2" key="1">
    <citation type="journal article" date="2009" name="Nature">
        <title>The Sorghum bicolor genome and the diversification of grasses.</title>
        <authorList>
            <person name="Paterson A.H."/>
            <person name="Bowers J.E."/>
            <person name="Bruggmann R."/>
            <person name="Dubchak I."/>
            <person name="Grimwood J."/>
            <person name="Gundlach H."/>
            <person name="Haberer G."/>
            <person name="Hellsten U."/>
            <person name="Mitros T."/>
            <person name="Poliakov A."/>
            <person name="Schmutz J."/>
            <person name="Spannagl M."/>
            <person name="Tang H."/>
            <person name="Wang X."/>
            <person name="Wicker T."/>
            <person name="Bharti A.K."/>
            <person name="Chapman J."/>
            <person name="Feltus F.A."/>
            <person name="Gowik U."/>
            <person name="Grigoriev I.V."/>
            <person name="Lyons E."/>
            <person name="Maher C.A."/>
            <person name="Martis M."/>
            <person name="Narechania A."/>
            <person name="Otillar R.P."/>
            <person name="Penning B.W."/>
            <person name="Salamov A.A."/>
            <person name="Wang Y."/>
            <person name="Zhang L."/>
            <person name="Carpita N.C."/>
            <person name="Freeling M."/>
            <person name="Gingle A.R."/>
            <person name="Hash C.T."/>
            <person name="Keller B."/>
            <person name="Klein P."/>
            <person name="Kresovich S."/>
            <person name="McCann M.C."/>
            <person name="Ming R."/>
            <person name="Peterson D.G."/>
            <person name="Mehboob-ur-Rahman"/>
            <person name="Ware D."/>
            <person name="Westhoff P."/>
            <person name="Mayer K.F."/>
            <person name="Messing J."/>
            <person name="Rokhsar D.S."/>
        </authorList>
    </citation>
    <scope>NUCLEOTIDE SEQUENCE [LARGE SCALE GENOMIC DNA]</scope>
    <source>
        <strain evidence="2">cv. BTx623</strain>
    </source>
</reference>
<dbReference type="Proteomes" id="UP000000768">
    <property type="component" value="Chromosome 10"/>
</dbReference>
<protein>
    <submittedName>
        <fullName evidence="1">Uncharacterized protein</fullName>
    </submittedName>
</protein>
<dbReference type="EMBL" id="CM000769">
    <property type="protein sequence ID" value="OQU75804.1"/>
    <property type="molecule type" value="Genomic_DNA"/>
</dbReference>
<reference evidence="2" key="2">
    <citation type="journal article" date="2018" name="Plant J.">
        <title>The Sorghum bicolor reference genome: improved assembly, gene annotations, a transcriptome atlas, and signatures of genome organization.</title>
        <authorList>
            <person name="McCormick R.F."/>
            <person name="Truong S.K."/>
            <person name="Sreedasyam A."/>
            <person name="Jenkins J."/>
            <person name="Shu S."/>
            <person name="Sims D."/>
            <person name="Kennedy M."/>
            <person name="Amirebrahimi M."/>
            <person name="Weers B.D."/>
            <person name="McKinley B."/>
            <person name="Mattison A."/>
            <person name="Morishige D.T."/>
            <person name="Grimwood J."/>
            <person name="Schmutz J."/>
            <person name="Mullet J.E."/>
        </authorList>
    </citation>
    <scope>NUCLEOTIDE SEQUENCE [LARGE SCALE GENOMIC DNA]</scope>
    <source>
        <strain evidence="2">cv. BTx623</strain>
    </source>
</reference>
<dbReference type="AlphaFoldDB" id="A0A1W0VRA8"/>
<sequence length="72" mass="8218">MHGYRSACIIVASFWVLLPQLMVQIKLLPQLNMSQDKAWPQQSGVLRLTLLIISYQATRSGVLLKQFYLQLG</sequence>
<keyword evidence="2" id="KW-1185">Reference proteome</keyword>
<accession>A0A1W0VRA8</accession>
<gene>
    <name evidence="1" type="ORF">SORBI_3010G033750</name>
</gene>
<proteinExistence type="predicted"/>
<evidence type="ECO:0000313" key="1">
    <source>
        <dbReference type="EMBL" id="OQU75804.1"/>
    </source>
</evidence>
<evidence type="ECO:0000313" key="2">
    <source>
        <dbReference type="Proteomes" id="UP000000768"/>
    </source>
</evidence>
<name>A0A1W0VRA8_SORBI</name>
<organism evidence="1 2">
    <name type="scientific">Sorghum bicolor</name>
    <name type="common">Sorghum</name>
    <name type="synonym">Sorghum vulgare</name>
    <dbReference type="NCBI Taxonomy" id="4558"/>
    <lineage>
        <taxon>Eukaryota</taxon>
        <taxon>Viridiplantae</taxon>
        <taxon>Streptophyta</taxon>
        <taxon>Embryophyta</taxon>
        <taxon>Tracheophyta</taxon>
        <taxon>Spermatophyta</taxon>
        <taxon>Magnoliopsida</taxon>
        <taxon>Liliopsida</taxon>
        <taxon>Poales</taxon>
        <taxon>Poaceae</taxon>
        <taxon>PACMAD clade</taxon>
        <taxon>Panicoideae</taxon>
        <taxon>Andropogonodae</taxon>
        <taxon>Andropogoneae</taxon>
        <taxon>Sorghinae</taxon>
        <taxon>Sorghum</taxon>
    </lineage>
</organism>
<dbReference type="Gramene" id="OQU75804">
    <property type="protein sequence ID" value="OQU75804"/>
    <property type="gene ID" value="SORBI_3010G033750"/>
</dbReference>